<protein>
    <recommendedName>
        <fullName evidence="4">enoyl-CoA hydratase</fullName>
        <ecNumber evidence="4">4.2.1.17</ecNumber>
    </recommendedName>
</protein>
<keyword evidence="11" id="KW-0456">Lyase</keyword>
<dbReference type="GO" id="GO:0070403">
    <property type="term" value="F:NAD+ binding"/>
    <property type="evidence" value="ECO:0007669"/>
    <property type="project" value="InterPro"/>
</dbReference>
<dbReference type="InterPro" id="IPR012799">
    <property type="entry name" value="FadB"/>
</dbReference>
<dbReference type="InterPro" id="IPR006180">
    <property type="entry name" value="3-OHacyl-CoA_DH_CS"/>
</dbReference>
<evidence type="ECO:0000256" key="5">
    <source>
        <dbReference type="ARBA" id="ARBA00022832"/>
    </source>
</evidence>
<dbReference type="GO" id="GO:0016509">
    <property type="term" value="F:long-chain (3S)-3-hydroxyacyl-CoA dehydrogenase (NAD+) activity"/>
    <property type="evidence" value="ECO:0007669"/>
    <property type="project" value="TreeGrafter"/>
</dbReference>
<dbReference type="CDD" id="cd06558">
    <property type="entry name" value="crotonase-like"/>
    <property type="match status" value="1"/>
</dbReference>
<dbReference type="SUPFAM" id="SSF48179">
    <property type="entry name" value="6-phosphogluconate dehydrogenase C-terminal domain-like"/>
    <property type="match status" value="2"/>
</dbReference>
<comment type="pathway">
    <text evidence="1">Lipid metabolism; fatty acid beta-oxidation.</text>
</comment>
<dbReference type="PANTHER" id="PTHR43612:SF3">
    <property type="entry name" value="TRIFUNCTIONAL ENZYME SUBUNIT ALPHA, MITOCHONDRIAL"/>
    <property type="match status" value="1"/>
</dbReference>
<keyword evidence="8" id="KW-0520">NAD</keyword>
<dbReference type="SUPFAM" id="SSF51735">
    <property type="entry name" value="NAD(P)-binding Rossmann-fold domains"/>
    <property type="match status" value="1"/>
</dbReference>
<feature type="domain" description="3-hydroxyacyl-CoA dehydrogenase NAD binding" evidence="15">
    <location>
        <begin position="316"/>
        <end position="494"/>
    </location>
</feature>
<dbReference type="Pfam" id="PF02737">
    <property type="entry name" value="3HCDH_N"/>
    <property type="match status" value="1"/>
</dbReference>
<evidence type="ECO:0000256" key="9">
    <source>
        <dbReference type="ARBA" id="ARBA00023098"/>
    </source>
</evidence>
<dbReference type="RefSeq" id="WP_126763064.1">
    <property type="nucleotide sequence ID" value="NZ_JBHLTZ010000012.1"/>
</dbReference>
<dbReference type="InterPro" id="IPR050136">
    <property type="entry name" value="FA_oxidation_alpha_subunit"/>
</dbReference>
<dbReference type="Gene3D" id="3.90.226.10">
    <property type="entry name" value="2-enoyl-CoA Hydratase, Chain A, domain 1"/>
    <property type="match status" value="1"/>
</dbReference>
<dbReference type="FunFam" id="3.40.50.720:FF:000009">
    <property type="entry name" value="Fatty oxidation complex, alpha subunit"/>
    <property type="match status" value="1"/>
</dbReference>
<dbReference type="EMBL" id="PIPW01000002">
    <property type="protein sequence ID" value="RUO52681.1"/>
    <property type="molecule type" value="Genomic_DNA"/>
</dbReference>
<evidence type="ECO:0000256" key="2">
    <source>
        <dbReference type="ARBA" id="ARBA00007005"/>
    </source>
</evidence>
<dbReference type="Gene3D" id="3.40.50.720">
    <property type="entry name" value="NAD(P)-binding Rossmann-like Domain"/>
    <property type="match status" value="1"/>
</dbReference>
<keyword evidence="9" id="KW-0443">Lipid metabolism</keyword>
<evidence type="ECO:0000256" key="1">
    <source>
        <dbReference type="ARBA" id="ARBA00005005"/>
    </source>
</evidence>
<dbReference type="InterPro" id="IPR006176">
    <property type="entry name" value="3-OHacyl-CoA_DH_NAD-bd"/>
</dbReference>
<evidence type="ECO:0000313" key="16">
    <source>
        <dbReference type="EMBL" id="RUO52681.1"/>
    </source>
</evidence>
<evidence type="ECO:0000256" key="6">
    <source>
        <dbReference type="ARBA" id="ARBA00022963"/>
    </source>
</evidence>
<feature type="domain" description="3-hydroxyacyl-CoA dehydrogenase C-terminal" evidence="14">
    <location>
        <begin position="627"/>
        <end position="711"/>
    </location>
</feature>
<comment type="caution">
    <text evidence="16">The sequence shown here is derived from an EMBL/GenBank/DDBJ whole genome shotgun (WGS) entry which is preliminary data.</text>
</comment>
<organism evidence="16 17">
    <name type="scientific">Pseudidiomarina halophila</name>
    <dbReference type="NCBI Taxonomy" id="1449799"/>
    <lineage>
        <taxon>Bacteria</taxon>
        <taxon>Pseudomonadati</taxon>
        <taxon>Pseudomonadota</taxon>
        <taxon>Gammaproteobacteria</taxon>
        <taxon>Alteromonadales</taxon>
        <taxon>Idiomarinaceae</taxon>
        <taxon>Pseudidiomarina</taxon>
    </lineage>
</organism>
<evidence type="ECO:0000256" key="4">
    <source>
        <dbReference type="ARBA" id="ARBA00012076"/>
    </source>
</evidence>
<dbReference type="InterPro" id="IPR006108">
    <property type="entry name" value="3HC_DH_C"/>
</dbReference>
<evidence type="ECO:0000256" key="13">
    <source>
        <dbReference type="ARBA" id="ARBA00049556"/>
    </source>
</evidence>
<dbReference type="GO" id="GO:0004165">
    <property type="term" value="F:delta(3)-delta(2)-enoyl-CoA isomerase activity"/>
    <property type="evidence" value="ECO:0007669"/>
    <property type="project" value="InterPro"/>
</dbReference>
<dbReference type="Pfam" id="PF00378">
    <property type="entry name" value="ECH_1"/>
    <property type="match status" value="1"/>
</dbReference>
<evidence type="ECO:0000259" key="15">
    <source>
        <dbReference type="Pfam" id="PF02737"/>
    </source>
</evidence>
<dbReference type="InterPro" id="IPR029045">
    <property type="entry name" value="ClpP/crotonase-like_dom_sf"/>
</dbReference>
<comment type="similarity">
    <text evidence="2">In the central section; belongs to the 3-hydroxyacyl-CoA dehydrogenase family.</text>
</comment>
<comment type="catalytic activity">
    <reaction evidence="13">
        <text>a (3S)-3-hydroxyacyl-CoA + NAD(+) = a 3-oxoacyl-CoA + NADH + H(+)</text>
        <dbReference type="Rhea" id="RHEA:22432"/>
        <dbReference type="ChEBI" id="CHEBI:15378"/>
        <dbReference type="ChEBI" id="CHEBI:57318"/>
        <dbReference type="ChEBI" id="CHEBI:57540"/>
        <dbReference type="ChEBI" id="CHEBI:57945"/>
        <dbReference type="ChEBI" id="CHEBI:90726"/>
        <dbReference type="EC" id="1.1.1.35"/>
    </reaction>
</comment>
<evidence type="ECO:0000256" key="11">
    <source>
        <dbReference type="ARBA" id="ARBA00023239"/>
    </source>
</evidence>
<dbReference type="Pfam" id="PF00725">
    <property type="entry name" value="3HCDH"/>
    <property type="match status" value="2"/>
</dbReference>
<dbReference type="Proteomes" id="UP000287198">
    <property type="component" value="Unassembled WGS sequence"/>
</dbReference>
<dbReference type="NCBIfam" id="TIGR02437">
    <property type="entry name" value="FadB"/>
    <property type="match status" value="1"/>
</dbReference>
<dbReference type="InterPro" id="IPR036291">
    <property type="entry name" value="NAD(P)-bd_dom_sf"/>
</dbReference>
<dbReference type="EC" id="4.2.1.17" evidence="4"/>
<dbReference type="Gene3D" id="1.10.1040.50">
    <property type="match status" value="1"/>
</dbReference>
<dbReference type="GO" id="GO:0006635">
    <property type="term" value="P:fatty acid beta-oxidation"/>
    <property type="evidence" value="ECO:0007669"/>
    <property type="project" value="UniProtKB-UniPathway"/>
</dbReference>
<dbReference type="GO" id="GO:0036125">
    <property type="term" value="C:fatty acid beta-oxidation multienzyme complex"/>
    <property type="evidence" value="ECO:0007669"/>
    <property type="project" value="InterPro"/>
</dbReference>
<dbReference type="UniPathway" id="UPA00659"/>
<evidence type="ECO:0000256" key="7">
    <source>
        <dbReference type="ARBA" id="ARBA00023002"/>
    </source>
</evidence>
<evidence type="ECO:0000256" key="10">
    <source>
        <dbReference type="ARBA" id="ARBA00023235"/>
    </source>
</evidence>
<reference evidence="17" key="1">
    <citation type="journal article" date="2018" name="Front. Microbiol.">
        <title>Genome-Based Analysis Reveals the Taxonomy and Diversity of the Family Idiomarinaceae.</title>
        <authorList>
            <person name="Liu Y."/>
            <person name="Lai Q."/>
            <person name="Shao Z."/>
        </authorList>
    </citation>
    <scope>NUCLEOTIDE SEQUENCE [LARGE SCALE GENOMIC DNA]</scope>
    <source>
        <strain evidence="17">BH195</strain>
    </source>
</reference>
<keyword evidence="17" id="KW-1185">Reference proteome</keyword>
<keyword evidence="7" id="KW-0560">Oxidoreductase</keyword>
<dbReference type="InterPro" id="IPR008927">
    <property type="entry name" value="6-PGluconate_DH-like_C_sf"/>
</dbReference>
<evidence type="ECO:0000256" key="8">
    <source>
        <dbReference type="ARBA" id="ARBA00023027"/>
    </source>
</evidence>
<keyword evidence="5" id="KW-0276">Fatty acid metabolism</keyword>
<evidence type="ECO:0000256" key="3">
    <source>
        <dbReference type="ARBA" id="ARBA00008750"/>
    </source>
</evidence>
<dbReference type="GO" id="GO:0008692">
    <property type="term" value="F:3-hydroxybutyryl-CoA epimerase activity"/>
    <property type="evidence" value="ECO:0007669"/>
    <property type="project" value="InterPro"/>
</dbReference>
<gene>
    <name evidence="16" type="ORF">CWI69_06485</name>
</gene>
<keyword evidence="6" id="KW-0442">Lipid degradation</keyword>
<proteinExistence type="inferred from homology"/>
<dbReference type="NCBIfam" id="NF008727">
    <property type="entry name" value="PRK11730.1"/>
    <property type="match status" value="1"/>
</dbReference>
<dbReference type="PROSITE" id="PS00067">
    <property type="entry name" value="3HCDH"/>
    <property type="match status" value="1"/>
</dbReference>
<dbReference type="InterPro" id="IPR001753">
    <property type="entry name" value="Enoyl-CoA_hydra/iso"/>
</dbReference>
<evidence type="ECO:0000259" key="14">
    <source>
        <dbReference type="Pfam" id="PF00725"/>
    </source>
</evidence>
<evidence type="ECO:0000256" key="12">
    <source>
        <dbReference type="ARBA" id="ARBA00023268"/>
    </source>
</evidence>
<dbReference type="SUPFAM" id="SSF52096">
    <property type="entry name" value="ClpP/crotonase"/>
    <property type="match status" value="1"/>
</dbReference>
<evidence type="ECO:0000313" key="17">
    <source>
        <dbReference type="Proteomes" id="UP000287198"/>
    </source>
</evidence>
<dbReference type="GO" id="GO:0004300">
    <property type="term" value="F:enoyl-CoA hydratase activity"/>
    <property type="evidence" value="ECO:0007669"/>
    <property type="project" value="UniProtKB-EC"/>
</dbReference>
<dbReference type="OrthoDB" id="5389341at2"/>
<keyword evidence="10" id="KW-0413">Isomerase</keyword>
<sequence length="716" mass="76997">MIYQGDSIRVEFVSDGIAELQFAAAGSVNKFDQKTLEEFSQALAQLAETKDLRGVIVTSSKPTFIVGADITEFQTLFADLEQTKTWVHKASRVFDQLEDLPVPTAAAITGFALGGGCEATLACDYRVADTTATIGLPEVKLGLIPGFGGTMRLPRIIGPDNALEWITTGKNNSAADAQKIGLVDAVVAPEKLRDAALAIVKQAIDGDLDWQAKRQPKLDPLQANDTELTMTFVTAKGMVAAKAGKHYPAPHAAIKAIEDGARSHREEALNAENEAFVGLTQTDACHAQVGIFMADQLVKSKAKKAAKQATKEIKTAAVLGAGIMGGGIAYQSAYKGVPVVMKDIRQEALDQGMDEASKILSKQLERGKLDHKKMAKVLSSITPTLLDDAVRGVDIVVEAVVENPDVKGKVLAQMETVVADDAIIVSNTSTISIDRLAKNLKDPSRFCGMHFFNPVHKMPLVEVIRGEKTSDETVAAVVAYASRMGKTAIVVNDCPGFLVNRVLFPYLAGFAGMVDEGADFAAIDKVMERQFGWPMGPAYLSDVVGIDTADHCTEVMAEGFPSRMPRDTDSAIAILAAAGRYGQKNGKGFYNYGVDKKGRPSKEKAPEVYDMLGIDKDGGKEFSADEIIARTMVPMVNECVRCLEEGIVNSAAECDIALLYGLGFPPFRGGPFRYLETVGLAKFVELADKYAHLGEMYQVTDGLREMAKANKSYFAG</sequence>
<comment type="similarity">
    <text evidence="3">In the N-terminal section; belongs to the enoyl-CoA hydratase/isomerase family.</text>
</comment>
<feature type="domain" description="3-hydroxyacyl-CoA dehydrogenase C-terminal" evidence="14">
    <location>
        <begin position="496"/>
        <end position="592"/>
    </location>
</feature>
<keyword evidence="12" id="KW-0511">Multifunctional enzyme</keyword>
<accession>A0A432XVR3</accession>
<name>A0A432XVR3_9GAMM</name>
<dbReference type="AlphaFoldDB" id="A0A432XVR3"/>
<dbReference type="PANTHER" id="PTHR43612">
    <property type="entry name" value="TRIFUNCTIONAL ENZYME SUBUNIT ALPHA"/>
    <property type="match status" value="1"/>
</dbReference>